<proteinExistence type="predicted"/>
<dbReference type="Ensembl" id="ENSVURT00010028122.1">
    <property type="protein sequence ID" value="ENSVURP00010024710.1"/>
    <property type="gene ID" value="ENSVURG00010018929.1"/>
</dbReference>
<dbReference type="GO" id="GO:0036297">
    <property type="term" value="P:interstrand cross-link repair"/>
    <property type="evidence" value="ECO:0007669"/>
    <property type="project" value="InterPro"/>
</dbReference>
<reference evidence="2" key="2">
    <citation type="submission" date="2025-08" db="UniProtKB">
        <authorList>
            <consortium name="Ensembl"/>
        </authorList>
    </citation>
    <scope>IDENTIFICATION</scope>
</reference>
<evidence type="ECO:0000313" key="3">
    <source>
        <dbReference type="Proteomes" id="UP000314987"/>
    </source>
</evidence>
<feature type="domain" description="Fanconi Anaemia group E protein C-terminal" evidence="1">
    <location>
        <begin position="23"/>
        <end position="154"/>
    </location>
</feature>
<dbReference type="PANTHER" id="PTHR32094:SF5">
    <property type="entry name" value="FANCONI ANEMIA GROUP E PROTEIN"/>
    <property type="match status" value="1"/>
</dbReference>
<gene>
    <name evidence="2" type="primary">FANCE</name>
</gene>
<keyword evidence="3" id="KW-1185">Reference proteome</keyword>
<evidence type="ECO:0000313" key="2">
    <source>
        <dbReference type="Ensembl" id="ENSVURP00010024710.1"/>
    </source>
</evidence>
<dbReference type="Pfam" id="PF11510">
    <property type="entry name" value="FA_FANCE"/>
    <property type="match status" value="1"/>
</dbReference>
<sequence>MGCSVEVVPAPCADLLPNHCLPTTCPPSQLENLCAQLRLSRLSDTALLQFCNRLLALSPDLSCSSATILVRNLFLEQVLSLTSSASRLLRAAITAFGARYPHPVCRGLVIPALQATVSGRSTLLRVNSILVQILELPWREETFTVMQSLLGRQITEAHKVYLASAIELNTTFLKKPLQAALRRVTS</sequence>
<dbReference type="AlphaFoldDB" id="A0A4X2LSW2"/>
<name>A0A4X2LSW2_VOMUR</name>
<dbReference type="Gene3D" id="1.25.40.480">
    <property type="match status" value="1"/>
</dbReference>
<dbReference type="PANTHER" id="PTHR32094">
    <property type="entry name" value="FANCONI ANEMIA GROUP E PROTEIN"/>
    <property type="match status" value="1"/>
</dbReference>
<protein>
    <submittedName>
        <fullName evidence="2">FA complementation group E</fullName>
    </submittedName>
</protein>
<dbReference type="InterPro" id="IPR039685">
    <property type="entry name" value="FANCE"/>
</dbReference>
<reference evidence="3" key="1">
    <citation type="submission" date="2018-12" db="EMBL/GenBank/DDBJ databases">
        <authorList>
            <person name="Yazar S."/>
        </authorList>
    </citation>
    <scope>NUCLEOTIDE SEQUENCE [LARGE SCALE GENOMIC DNA]</scope>
</reference>
<accession>A0A4X2LSW2</accession>
<dbReference type="GO" id="GO:0043240">
    <property type="term" value="C:Fanconi anaemia nuclear complex"/>
    <property type="evidence" value="ECO:0007669"/>
    <property type="project" value="InterPro"/>
</dbReference>
<dbReference type="GeneTree" id="ENSGT00390000000705"/>
<reference evidence="2" key="3">
    <citation type="submission" date="2025-09" db="UniProtKB">
        <authorList>
            <consortium name="Ensembl"/>
        </authorList>
    </citation>
    <scope>IDENTIFICATION</scope>
</reference>
<organism evidence="2 3">
    <name type="scientific">Vombatus ursinus</name>
    <name type="common">Common wombat</name>
    <dbReference type="NCBI Taxonomy" id="29139"/>
    <lineage>
        <taxon>Eukaryota</taxon>
        <taxon>Metazoa</taxon>
        <taxon>Chordata</taxon>
        <taxon>Craniata</taxon>
        <taxon>Vertebrata</taxon>
        <taxon>Euteleostomi</taxon>
        <taxon>Mammalia</taxon>
        <taxon>Metatheria</taxon>
        <taxon>Diprotodontia</taxon>
        <taxon>Vombatidae</taxon>
        <taxon>Vombatus</taxon>
    </lineage>
</organism>
<dbReference type="Proteomes" id="UP000314987">
    <property type="component" value="Unassembled WGS sequence"/>
</dbReference>
<evidence type="ECO:0000259" key="1">
    <source>
        <dbReference type="Pfam" id="PF11510"/>
    </source>
</evidence>
<dbReference type="InterPro" id="IPR021025">
    <property type="entry name" value="Fanconi_anaemia_gr_E_prot_C"/>
</dbReference>